<sequence length="47" mass="5403">MRVFNFARRSNSMFQYAKIGGGYGKADILFMVIHFNLSFVLFPLPSN</sequence>
<name>A0A256GLK7_9HYPH</name>
<keyword evidence="1" id="KW-0812">Transmembrane</keyword>
<dbReference type="AlphaFoldDB" id="A0A256GLK7"/>
<dbReference type="EMBL" id="NNRN01000052">
    <property type="protein sequence ID" value="OYR28024.1"/>
    <property type="molecule type" value="Genomic_DNA"/>
</dbReference>
<feature type="transmembrane region" description="Helical" evidence="1">
    <location>
        <begin position="21"/>
        <end position="44"/>
    </location>
</feature>
<protein>
    <submittedName>
        <fullName evidence="2">Uncharacterized protein</fullName>
    </submittedName>
</protein>
<organism evidence="2 3">
    <name type="scientific">Brucella lupini</name>
    <dbReference type="NCBI Taxonomy" id="255457"/>
    <lineage>
        <taxon>Bacteria</taxon>
        <taxon>Pseudomonadati</taxon>
        <taxon>Pseudomonadota</taxon>
        <taxon>Alphaproteobacteria</taxon>
        <taxon>Hyphomicrobiales</taxon>
        <taxon>Brucellaceae</taxon>
        <taxon>Brucella/Ochrobactrum group</taxon>
        <taxon>Brucella</taxon>
    </lineage>
</organism>
<dbReference type="Proteomes" id="UP000216363">
    <property type="component" value="Unassembled WGS sequence"/>
</dbReference>
<keyword evidence="1" id="KW-0472">Membrane</keyword>
<keyword evidence="1" id="KW-1133">Transmembrane helix</keyword>
<evidence type="ECO:0000256" key="1">
    <source>
        <dbReference type="SAM" id="Phobius"/>
    </source>
</evidence>
<accession>A0A256GLK7</accession>
<evidence type="ECO:0000313" key="3">
    <source>
        <dbReference type="Proteomes" id="UP000216363"/>
    </source>
</evidence>
<gene>
    <name evidence="2" type="ORF">CES86_3022</name>
</gene>
<reference evidence="2 3" key="1">
    <citation type="submission" date="2017-07" db="EMBL/GenBank/DDBJ databases">
        <title>Draft genome of Ochrobactrum lupini type strain LUP21.</title>
        <authorList>
            <person name="Krzyzanowska D.M."/>
            <person name="Jafra S."/>
        </authorList>
    </citation>
    <scope>NUCLEOTIDE SEQUENCE [LARGE SCALE GENOMIC DNA]</scope>
    <source>
        <strain evidence="2 3">LUP21</strain>
    </source>
</reference>
<evidence type="ECO:0000313" key="2">
    <source>
        <dbReference type="EMBL" id="OYR28024.1"/>
    </source>
</evidence>
<comment type="caution">
    <text evidence="2">The sequence shown here is derived from an EMBL/GenBank/DDBJ whole genome shotgun (WGS) entry which is preliminary data.</text>
</comment>
<proteinExistence type="predicted"/>